<dbReference type="Proteomes" id="UP000614272">
    <property type="component" value="Unassembled WGS sequence"/>
</dbReference>
<name>A0ABQ1R083_9ALTE</name>
<organism evidence="2 3">
    <name type="scientific">Lacimicrobium alkaliphilum</name>
    <dbReference type="NCBI Taxonomy" id="1526571"/>
    <lineage>
        <taxon>Bacteria</taxon>
        <taxon>Pseudomonadati</taxon>
        <taxon>Pseudomonadota</taxon>
        <taxon>Gammaproteobacteria</taxon>
        <taxon>Alteromonadales</taxon>
        <taxon>Alteromonadaceae</taxon>
        <taxon>Lacimicrobium</taxon>
    </lineage>
</organism>
<reference evidence="3" key="1">
    <citation type="journal article" date="2019" name="Int. J. Syst. Evol. Microbiol.">
        <title>The Global Catalogue of Microorganisms (GCM) 10K type strain sequencing project: providing services to taxonomists for standard genome sequencing and annotation.</title>
        <authorList>
            <consortium name="The Broad Institute Genomics Platform"/>
            <consortium name="The Broad Institute Genome Sequencing Center for Infectious Disease"/>
            <person name="Wu L."/>
            <person name="Ma J."/>
        </authorList>
    </citation>
    <scope>NUCLEOTIDE SEQUENCE [LARGE SCALE GENOMIC DNA]</scope>
    <source>
        <strain evidence="3">CGMCC 1.12923</strain>
    </source>
</reference>
<dbReference type="EMBL" id="BMGJ01000002">
    <property type="protein sequence ID" value="GGD53565.1"/>
    <property type="molecule type" value="Genomic_DNA"/>
</dbReference>
<evidence type="ECO:0008006" key="4">
    <source>
        <dbReference type="Google" id="ProtNLM"/>
    </source>
</evidence>
<sequence>MLSGVSQVAAQTPSDNAQQRVEARLQDAPFYQNVLKASALLPENMQQRSISCTLAQSEKNNPEYKSSRQSRLNEPGWEQRISADWDYFGETEPDTKVLVIDHRQQGDEMAYRYLANGHSQDTLYEPWSTSKVMAITGAISKARSQGVGARSLAGGYVPVADLITSIHTYQPFGKANGNSNAIATYMVNAAGRDYITGLFQGNWLKLSNSTVGLRGGYYVEIFNPGAPFWLDTESEKQAAMPILTANTADPGYRSYRCETCGLTGNKPMTTLAQAEWLKRLAVHERDKMTRHPNLTGEDVQTLFYGDGHSDSEHPHGGMIMGISRLIPHALSRALGGNVSSAKNVLDQHNEGNWRIFQKIGWGPSETRGKSEMAMLAHLCLPGVMGGREFTLAAHTGVEGDAEVRVNDAAKKMQRLLDLTMKTLLTMSQDK</sequence>
<comment type="caution">
    <text evidence="2">The sequence shown here is derived from an EMBL/GenBank/DDBJ whole genome shotgun (WGS) entry which is preliminary data.</text>
</comment>
<feature type="compositionally biased region" description="Polar residues" evidence="1">
    <location>
        <begin position="1"/>
        <end position="19"/>
    </location>
</feature>
<feature type="region of interest" description="Disordered" evidence="1">
    <location>
        <begin position="1"/>
        <end position="20"/>
    </location>
</feature>
<gene>
    <name evidence="2" type="ORF">GCM10011357_06700</name>
</gene>
<proteinExistence type="predicted"/>
<feature type="region of interest" description="Disordered" evidence="1">
    <location>
        <begin position="54"/>
        <end position="75"/>
    </location>
</feature>
<accession>A0ABQ1R083</accession>
<evidence type="ECO:0000256" key="1">
    <source>
        <dbReference type="SAM" id="MobiDB-lite"/>
    </source>
</evidence>
<evidence type="ECO:0000313" key="3">
    <source>
        <dbReference type="Proteomes" id="UP000614272"/>
    </source>
</evidence>
<protein>
    <recommendedName>
        <fullName evidence="4">Penicillin-binding protein transpeptidase domain-containing protein</fullName>
    </recommendedName>
</protein>
<keyword evidence="3" id="KW-1185">Reference proteome</keyword>
<evidence type="ECO:0000313" key="2">
    <source>
        <dbReference type="EMBL" id="GGD53565.1"/>
    </source>
</evidence>